<dbReference type="FunFam" id="3.40.850.10:FF:000065">
    <property type="entry name" value="Kinesin-like protein"/>
    <property type="match status" value="1"/>
</dbReference>
<keyword evidence="4 11" id="KW-0493">Microtubule</keyword>
<dbReference type="PROSITE" id="PS00411">
    <property type="entry name" value="KINESIN_MOTOR_1"/>
    <property type="match status" value="1"/>
</dbReference>
<dbReference type="SUPFAM" id="SSF52540">
    <property type="entry name" value="P-loop containing nucleoside triphosphate hydrolases"/>
    <property type="match status" value="1"/>
</dbReference>
<evidence type="ECO:0000256" key="2">
    <source>
        <dbReference type="ARBA" id="ARBA00010899"/>
    </source>
</evidence>
<feature type="domain" description="Kinesin motor" evidence="14">
    <location>
        <begin position="656"/>
        <end position="967"/>
    </location>
</feature>
<keyword evidence="3" id="KW-0963">Cytoplasm</keyword>
<evidence type="ECO:0000256" key="6">
    <source>
        <dbReference type="ARBA" id="ARBA00022840"/>
    </source>
</evidence>
<comment type="similarity">
    <text evidence="2">Belongs to the TRAFAC class myosin-kinesin ATPase superfamily. Kinesin family. KIN-14 subfamily.</text>
</comment>
<dbReference type="GO" id="GO:0005524">
    <property type="term" value="F:ATP binding"/>
    <property type="evidence" value="ECO:0007669"/>
    <property type="project" value="UniProtKB-UniRule"/>
</dbReference>
<feature type="compositionally biased region" description="Polar residues" evidence="13">
    <location>
        <begin position="1"/>
        <end position="13"/>
    </location>
</feature>
<keyword evidence="6 10" id="KW-0067">ATP-binding</keyword>
<evidence type="ECO:0000256" key="3">
    <source>
        <dbReference type="ARBA" id="ARBA00022490"/>
    </source>
</evidence>
<evidence type="ECO:0000256" key="11">
    <source>
        <dbReference type="RuleBase" id="RU000394"/>
    </source>
</evidence>
<dbReference type="GO" id="GO:0008569">
    <property type="term" value="F:minus-end-directed microtubule motor activity"/>
    <property type="evidence" value="ECO:0007669"/>
    <property type="project" value="UniProtKB-ARBA"/>
</dbReference>
<dbReference type="OrthoDB" id="3176171at2759"/>
<evidence type="ECO:0000259" key="14">
    <source>
        <dbReference type="PROSITE" id="PS50067"/>
    </source>
</evidence>
<dbReference type="CDD" id="cd01366">
    <property type="entry name" value="KISc_C_terminal"/>
    <property type="match status" value="1"/>
</dbReference>
<evidence type="ECO:0000313" key="15">
    <source>
        <dbReference type="EMBL" id="KAF4487055.1"/>
    </source>
</evidence>
<dbReference type="InParanoid" id="A0A7J6JDZ6"/>
<dbReference type="PROSITE" id="PS50067">
    <property type="entry name" value="KINESIN_MOTOR_2"/>
    <property type="match status" value="1"/>
</dbReference>
<dbReference type="Pfam" id="PF00225">
    <property type="entry name" value="Kinesin"/>
    <property type="match status" value="1"/>
</dbReference>
<evidence type="ECO:0000256" key="10">
    <source>
        <dbReference type="PROSITE-ProRule" id="PRU00283"/>
    </source>
</evidence>
<dbReference type="PRINTS" id="PR00380">
    <property type="entry name" value="KINESINHEAVY"/>
</dbReference>
<reference evidence="15 16" key="2">
    <citation type="submission" date="2020-04" db="EMBL/GenBank/DDBJ databases">
        <title>Genome sequencing and assembly of multiple isolates from the Colletotrichum gloeosporioides species complex.</title>
        <authorList>
            <person name="Gan P."/>
            <person name="Shirasu K."/>
        </authorList>
    </citation>
    <scope>NUCLEOTIDE SEQUENCE [LARGE SCALE GENOMIC DNA]</scope>
    <source>
        <strain evidence="15 16">Nara gc5</strain>
    </source>
</reference>
<dbReference type="GO" id="GO:0005874">
    <property type="term" value="C:microtubule"/>
    <property type="evidence" value="ECO:0007669"/>
    <property type="project" value="UniProtKB-KW"/>
</dbReference>
<organism evidence="15 16">
    <name type="scientific">Colletotrichum fructicola (strain Nara gc5)</name>
    <name type="common">Anthracnose fungus</name>
    <name type="synonym">Colletotrichum gloeosporioides (strain Nara gc5)</name>
    <dbReference type="NCBI Taxonomy" id="1213859"/>
    <lineage>
        <taxon>Eukaryota</taxon>
        <taxon>Fungi</taxon>
        <taxon>Dikarya</taxon>
        <taxon>Ascomycota</taxon>
        <taxon>Pezizomycotina</taxon>
        <taxon>Sordariomycetes</taxon>
        <taxon>Hypocreomycetidae</taxon>
        <taxon>Glomerellales</taxon>
        <taxon>Glomerellaceae</taxon>
        <taxon>Colletotrichum</taxon>
        <taxon>Colletotrichum gloeosporioides species complex</taxon>
    </lineage>
</organism>
<evidence type="ECO:0000256" key="5">
    <source>
        <dbReference type="ARBA" id="ARBA00022741"/>
    </source>
</evidence>
<name>A0A7J6JDZ6_COLFN</name>
<feature type="compositionally biased region" description="Low complexity" evidence="13">
    <location>
        <begin position="108"/>
        <end position="118"/>
    </location>
</feature>
<comment type="caution">
    <text evidence="15">The sequence shown here is derived from an EMBL/GenBank/DDBJ whole genome shotgun (WGS) entry which is preliminary data.</text>
</comment>
<dbReference type="GO" id="GO:0090307">
    <property type="term" value="P:mitotic spindle assembly"/>
    <property type="evidence" value="ECO:0007669"/>
    <property type="project" value="UniProtKB-ARBA"/>
</dbReference>
<dbReference type="InterPro" id="IPR019821">
    <property type="entry name" value="Kinesin_motor_CS"/>
</dbReference>
<evidence type="ECO:0000256" key="9">
    <source>
        <dbReference type="ARBA" id="ARBA00023212"/>
    </source>
</evidence>
<dbReference type="GeneID" id="43616777"/>
<reference evidence="15 16" key="1">
    <citation type="submission" date="2012-08" db="EMBL/GenBank/DDBJ databases">
        <authorList>
            <person name="Gan P.H.P."/>
            <person name="Ikeda K."/>
            <person name="Irieda H."/>
            <person name="Narusaka M."/>
            <person name="O'Connell R.J."/>
            <person name="Narusaka Y."/>
            <person name="Takano Y."/>
            <person name="Kubo Y."/>
            <person name="Shirasu K."/>
        </authorList>
    </citation>
    <scope>NUCLEOTIDE SEQUENCE [LARGE SCALE GENOMIC DNA]</scope>
    <source>
        <strain evidence="15 16">Nara gc5</strain>
    </source>
</reference>
<dbReference type="PANTHER" id="PTHR47972">
    <property type="entry name" value="KINESIN-LIKE PROTEIN KLP-3"/>
    <property type="match status" value="1"/>
</dbReference>
<comment type="subcellular location">
    <subcellularLocation>
        <location evidence="1">Cytoplasm</location>
        <location evidence="1">Cytoskeleton</location>
    </subcellularLocation>
</comment>
<feature type="coiled-coil region" evidence="12">
    <location>
        <begin position="615"/>
        <end position="642"/>
    </location>
</feature>
<sequence>MDSSENTQHQFRTSVIRPPSALPRPGTSMSHSSSIHSGGLSEMSDAQNNSRTMNNNSSMIPPPSSAKVGSLVDLKRHVPQPAQISDPKRGKTLAQRAGEYPGRDAAHSTHPSTAAAAGHNAAAGASGLTRAGSVRGQTLASLCATSVDVDVLRIAHWICVHLYRASRRALRTIICVAPRLSTLPGLLFALSLHWDHTDVHHPGLHQERQLTMIRLDSRRQLQPFQPLPPGPGPTYFRTTSGRFQLCLGSQSDNGSSRGVRLLVDAEVHQATTEACITDITDDIGDRDDMLSFRNPASNALARHNSTSSTTSRYGQNNNFSASVGPGTRQRHERSQSSLGNSRSVHAQSVSGHPRSRNANTARPRTAIGNRIEDECDGPMAQQHAWDVEGRLGELDSQFKKVQDSMNSMISDKELMDERVEMYKKRISELETERDKFADRNESLHSELNSMREQVAKLTIESETEKRSHKYELEDEARKRRHEVEQLRRELRDEVARQEKSQSEALAALERHYKVMIEDERAKQGKEIEHLRMRLGNEQQDLHLNLQKKDREVSEMRAVIEGLKGDLDREQSLKKGLEATITELSSSTHQLQGRINSLTGQVDYLQSDSKAQSDSYTQMEARLQEALEQAEFAKEKLIKEETERRILFNKYQELKGNIRVMCRVRPVLSAAEGAPAQVAYPDDKTSAEIALAGPEEMNSITGKATRKNYNFEFDRVFDPKAQNQDVFDEISQLVQSALDGYNVCIFCYGQTGSGKTHTMSSQDGMIPRATHMIYDTVNKLKEKSWTYKMEGSFIEVYNEELNDLLTEGKGRKLEIRHDDVRKQTTVVNCKSVSLDSADTVEMMLDEAQKNRSVAATKANERSSRSHSVFILKLVGFNSATGERCEGTLNLVDLAGSERLKHSQVEGDRMKETQNINKSLSCLGDVIEALGRGSGHIPYRNSKLTHLLQYSLGGNSKTLMFVMICYEGS</sequence>
<dbReference type="InterPro" id="IPR027417">
    <property type="entry name" value="P-loop_NTPase"/>
</dbReference>
<dbReference type="AlphaFoldDB" id="A0A7J6JDZ6"/>
<evidence type="ECO:0000313" key="16">
    <source>
        <dbReference type="Proteomes" id="UP000011096"/>
    </source>
</evidence>
<dbReference type="InterPro" id="IPR001752">
    <property type="entry name" value="Kinesin_motor_dom"/>
</dbReference>
<feature type="region of interest" description="Disordered" evidence="13">
    <location>
        <begin position="79"/>
        <end position="118"/>
    </location>
</feature>
<dbReference type="PANTHER" id="PTHR47972:SF45">
    <property type="entry name" value="PROTEIN CLARET SEGREGATIONAL"/>
    <property type="match status" value="1"/>
</dbReference>
<dbReference type="GO" id="GO:0007018">
    <property type="term" value="P:microtubule-based movement"/>
    <property type="evidence" value="ECO:0007669"/>
    <property type="project" value="InterPro"/>
</dbReference>
<keyword evidence="7 12" id="KW-0175">Coiled coil</keyword>
<evidence type="ECO:0000256" key="4">
    <source>
        <dbReference type="ARBA" id="ARBA00022701"/>
    </source>
</evidence>
<dbReference type="SMART" id="SM00129">
    <property type="entry name" value="KISc"/>
    <property type="match status" value="1"/>
</dbReference>
<dbReference type="InterPro" id="IPR027640">
    <property type="entry name" value="Kinesin-like_fam"/>
</dbReference>
<dbReference type="InterPro" id="IPR036961">
    <property type="entry name" value="Kinesin_motor_dom_sf"/>
</dbReference>
<feature type="region of interest" description="Disordered" evidence="13">
    <location>
        <begin position="1"/>
        <end position="67"/>
    </location>
</feature>
<feature type="compositionally biased region" description="Polar residues" evidence="13">
    <location>
        <begin position="335"/>
        <end position="362"/>
    </location>
</feature>
<accession>A0A7J6JDZ6</accession>
<dbReference type="RefSeq" id="XP_066009185.1">
    <property type="nucleotide sequence ID" value="XM_066151403.1"/>
</dbReference>
<keyword evidence="5 10" id="KW-0547">Nucleotide-binding</keyword>
<dbReference type="Proteomes" id="UP000011096">
    <property type="component" value="Unassembled WGS sequence"/>
</dbReference>
<feature type="coiled-coil region" evidence="12">
    <location>
        <begin position="412"/>
        <end position="503"/>
    </location>
</feature>
<evidence type="ECO:0000256" key="12">
    <source>
        <dbReference type="SAM" id="Coils"/>
    </source>
</evidence>
<evidence type="ECO:0000256" key="8">
    <source>
        <dbReference type="ARBA" id="ARBA00023175"/>
    </source>
</evidence>
<feature type="region of interest" description="Disordered" evidence="13">
    <location>
        <begin position="296"/>
        <end position="377"/>
    </location>
</feature>
<feature type="compositionally biased region" description="Low complexity" evidence="13">
    <location>
        <begin position="28"/>
        <end position="59"/>
    </location>
</feature>
<feature type="binding site" evidence="10">
    <location>
        <begin position="748"/>
        <end position="755"/>
    </location>
    <ligand>
        <name>ATP</name>
        <dbReference type="ChEBI" id="CHEBI:30616"/>
    </ligand>
</feature>
<dbReference type="Gene3D" id="3.40.850.10">
    <property type="entry name" value="Kinesin motor domain"/>
    <property type="match status" value="1"/>
</dbReference>
<evidence type="ECO:0000256" key="1">
    <source>
        <dbReference type="ARBA" id="ARBA00004245"/>
    </source>
</evidence>
<protein>
    <recommendedName>
        <fullName evidence="11">Kinesin-like protein</fullName>
    </recommendedName>
</protein>
<evidence type="ECO:0000256" key="7">
    <source>
        <dbReference type="ARBA" id="ARBA00023054"/>
    </source>
</evidence>
<keyword evidence="16" id="KW-1185">Reference proteome</keyword>
<keyword evidence="9" id="KW-0206">Cytoskeleton</keyword>
<evidence type="ECO:0000256" key="13">
    <source>
        <dbReference type="SAM" id="MobiDB-lite"/>
    </source>
</evidence>
<proteinExistence type="inferred from homology"/>
<dbReference type="GO" id="GO:0008017">
    <property type="term" value="F:microtubule binding"/>
    <property type="evidence" value="ECO:0007669"/>
    <property type="project" value="InterPro"/>
</dbReference>
<dbReference type="EMBL" id="ANPB02000003">
    <property type="protein sequence ID" value="KAF4487055.1"/>
    <property type="molecule type" value="Genomic_DNA"/>
</dbReference>
<keyword evidence="8 10" id="KW-0505">Motor protein</keyword>
<feature type="compositionally biased region" description="Polar residues" evidence="13">
    <location>
        <begin position="303"/>
        <end position="321"/>
    </location>
</feature>
<gene>
    <name evidence="15" type="primary">klpA</name>
    <name evidence="15" type="ORF">CGGC5_v005160</name>
</gene>